<reference evidence="1" key="2">
    <citation type="journal article" date="2015" name="Fish Shellfish Immunol.">
        <title>Early steps in the European eel (Anguilla anguilla)-Vibrio vulnificus interaction in the gills: Role of the RtxA13 toxin.</title>
        <authorList>
            <person name="Callol A."/>
            <person name="Pajuelo D."/>
            <person name="Ebbesson L."/>
            <person name="Teles M."/>
            <person name="MacKenzie S."/>
            <person name="Amaro C."/>
        </authorList>
    </citation>
    <scope>NUCLEOTIDE SEQUENCE</scope>
</reference>
<evidence type="ECO:0000313" key="1">
    <source>
        <dbReference type="EMBL" id="JAH29808.1"/>
    </source>
</evidence>
<sequence>MDKKYFIHFWGDFGYVSRPLAILDHCTAGKLVILT</sequence>
<proteinExistence type="predicted"/>
<protein>
    <submittedName>
        <fullName evidence="1">Uncharacterized protein</fullName>
    </submittedName>
</protein>
<dbReference type="AlphaFoldDB" id="A0A0E9RN86"/>
<accession>A0A0E9RN86</accession>
<name>A0A0E9RN86_ANGAN</name>
<dbReference type="EMBL" id="GBXM01078769">
    <property type="protein sequence ID" value="JAH29808.1"/>
    <property type="molecule type" value="Transcribed_RNA"/>
</dbReference>
<organism evidence="1">
    <name type="scientific">Anguilla anguilla</name>
    <name type="common">European freshwater eel</name>
    <name type="synonym">Muraena anguilla</name>
    <dbReference type="NCBI Taxonomy" id="7936"/>
    <lineage>
        <taxon>Eukaryota</taxon>
        <taxon>Metazoa</taxon>
        <taxon>Chordata</taxon>
        <taxon>Craniata</taxon>
        <taxon>Vertebrata</taxon>
        <taxon>Euteleostomi</taxon>
        <taxon>Actinopterygii</taxon>
        <taxon>Neopterygii</taxon>
        <taxon>Teleostei</taxon>
        <taxon>Anguilliformes</taxon>
        <taxon>Anguillidae</taxon>
        <taxon>Anguilla</taxon>
    </lineage>
</organism>
<reference evidence="1" key="1">
    <citation type="submission" date="2014-11" db="EMBL/GenBank/DDBJ databases">
        <authorList>
            <person name="Amaro Gonzalez C."/>
        </authorList>
    </citation>
    <scope>NUCLEOTIDE SEQUENCE</scope>
</reference>